<dbReference type="AlphaFoldDB" id="K0SMN8"/>
<proteinExistence type="predicted"/>
<accession>K0SMN8</accession>
<gene>
    <name evidence="1" type="ORF">THAOC_20040</name>
</gene>
<evidence type="ECO:0000313" key="2">
    <source>
        <dbReference type="Proteomes" id="UP000266841"/>
    </source>
</evidence>
<protein>
    <submittedName>
        <fullName evidence="1">Uncharacterized protein</fullName>
    </submittedName>
</protein>
<organism evidence="1 2">
    <name type="scientific">Thalassiosira oceanica</name>
    <name type="common">Marine diatom</name>
    <dbReference type="NCBI Taxonomy" id="159749"/>
    <lineage>
        <taxon>Eukaryota</taxon>
        <taxon>Sar</taxon>
        <taxon>Stramenopiles</taxon>
        <taxon>Ochrophyta</taxon>
        <taxon>Bacillariophyta</taxon>
        <taxon>Coscinodiscophyceae</taxon>
        <taxon>Thalassiosirophycidae</taxon>
        <taxon>Thalassiosirales</taxon>
        <taxon>Thalassiosiraceae</taxon>
        <taxon>Thalassiosira</taxon>
    </lineage>
</organism>
<reference evidence="1 2" key="1">
    <citation type="journal article" date="2012" name="Genome Biol.">
        <title>Genome and low-iron response of an oceanic diatom adapted to chronic iron limitation.</title>
        <authorList>
            <person name="Lommer M."/>
            <person name="Specht M."/>
            <person name="Roy A.S."/>
            <person name="Kraemer L."/>
            <person name="Andreson R."/>
            <person name="Gutowska M.A."/>
            <person name="Wolf J."/>
            <person name="Bergner S.V."/>
            <person name="Schilhabel M.B."/>
            <person name="Klostermeier U.C."/>
            <person name="Beiko R.G."/>
            <person name="Rosenstiel P."/>
            <person name="Hippler M."/>
            <person name="Laroche J."/>
        </authorList>
    </citation>
    <scope>NUCLEOTIDE SEQUENCE [LARGE SCALE GENOMIC DNA]</scope>
    <source>
        <strain evidence="1 2">CCMP1005</strain>
    </source>
</reference>
<name>K0SMN8_THAOC</name>
<feature type="non-terminal residue" evidence="1">
    <location>
        <position position="1"/>
    </location>
</feature>
<dbReference type="Proteomes" id="UP000266841">
    <property type="component" value="Unassembled WGS sequence"/>
</dbReference>
<evidence type="ECO:0000313" key="1">
    <source>
        <dbReference type="EMBL" id="EJK59702.1"/>
    </source>
</evidence>
<dbReference type="EMBL" id="AGNL01022504">
    <property type="protein sequence ID" value="EJK59702.1"/>
    <property type="molecule type" value="Genomic_DNA"/>
</dbReference>
<comment type="caution">
    <text evidence="1">The sequence shown here is derived from an EMBL/GenBank/DDBJ whole genome shotgun (WGS) entry which is preliminary data.</text>
</comment>
<keyword evidence="2" id="KW-1185">Reference proteome</keyword>
<sequence length="84" mass="9664">CERARRVRYVRVLFPAYATSIGRPLIQRMTHTHTPTTTHPHTHTHTPTPHVRDTYGLKDDDHGTTTLPFVVPTLAHLENIIDLY</sequence>